<comment type="caution">
    <text evidence="1">The sequence shown here is derived from an EMBL/GenBank/DDBJ whole genome shotgun (WGS) entry which is preliminary data.</text>
</comment>
<name>A0A482W4V5_ASBVE</name>
<organism evidence="1 2">
    <name type="scientific">Asbolus verrucosus</name>
    <name type="common">Desert ironclad beetle</name>
    <dbReference type="NCBI Taxonomy" id="1661398"/>
    <lineage>
        <taxon>Eukaryota</taxon>
        <taxon>Metazoa</taxon>
        <taxon>Ecdysozoa</taxon>
        <taxon>Arthropoda</taxon>
        <taxon>Hexapoda</taxon>
        <taxon>Insecta</taxon>
        <taxon>Pterygota</taxon>
        <taxon>Neoptera</taxon>
        <taxon>Endopterygota</taxon>
        <taxon>Coleoptera</taxon>
        <taxon>Polyphaga</taxon>
        <taxon>Cucujiformia</taxon>
        <taxon>Tenebrionidae</taxon>
        <taxon>Pimeliinae</taxon>
        <taxon>Asbolus</taxon>
    </lineage>
</organism>
<feature type="non-terminal residue" evidence="1">
    <location>
        <position position="144"/>
    </location>
</feature>
<evidence type="ECO:0000313" key="2">
    <source>
        <dbReference type="Proteomes" id="UP000292052"/>
    </source>
</evidence>
<sequence length="144" mass="17117">MVVMVRKEIKDTKDIITTKRAKKVIMIKKHIKENTKMRVDPVKSIMKNLGIMENILKEKKVKKELSIMKMENTAKVIVPKVHIVFTRKMNMKRNKNFMMNITKAANMKNMEVFMMIINMKKVDMRKVVIRKVDIMKIILVKRDI</sequence>
<dbReference type="Proteomes" id="UP000292052">
    <property type="component" value="Unassembled WGS sequence"/>
</dbReference>
<dbReference type="EMBL" id="QDEB01031550">
    <property type="protein sequence ID" value="RZC39759.1"/>
    <property type="molecule type" value="Genomic_DNA"/>
</dbReference>
<accession>A0A482W4V5</accession>
<proteinExistence type="predicted"/>
<gene>
    <name evidence="1" type="ORF">BDFB_014634</name>
</gene>
<dbReference type="AlphaFoldDB" id="A0A482W4V5"/>
<evidence type="ECO:0000313" key="1">
    <source>
        <dbReference type="EMBL" id="RZC39759.1"/>
    </source>
</evidence>
<reference evidence="1 2" key="1">
    <citation type="submission" date="2017-03" db="EMBL/GenBank/DDBJ databases">
        <title>Genome of the blue death feigning beetle - Asbolus verrucosus.</title>
        <authorList>
            <person name="Rider S.D."/>
        </authorList>
    </citation>
    <scope>NUCLEOTIDE SEQUENCE [LARGE SCALE GENOMIC DNA]</scope>
    <source>
        <strain evidence="1">Butters</strain>
        <tissue evidence="1">Head and leg muscle</tissue>
    </source>
</reference>
<protein>
    <submittedName>
        <fullName evidence="1">Uncharacterized protein</fullName>
    </submittedName>
</protein>
<keyword evidence="2" id="KW-1185">Reference proteome</keyword>